<protein>
    <recommendedName>
        <fullName evidence="3">YokE-like PH domain-containing protein</fullName>
    </recommendedName>
</protein>
<reference evidence="1 2" key="1">
    <citation type="submission" date="2014-12" db="EMBL/GenBank/DDBJ databases">
        <title>Draft genome sequences of 29 type strains of Enterococci.</title>
        <authorList>
            <person name="Zhong Z."/>
            <person name="Sun Z."/>
            <person name="Liu W."/>
            <person name="Zhang W."/>
            <person name="Zhang H."/>
        </authorList>
    </citation>
    <scope>NUCLEOTIDE SEQUENCE [LARGE SCALE GENOMIC DNA]</scope>
    <source>
        <strain evidence="1 2">DSM 22802</strain>
    </source>
</reference>
<dbReference type="Proteomes" id="UP000183700">
    <property type="component" value="Unassembled WGS sequence"/>
</dbReference>
<gene>
    <name evidence="1" type="ORF">RV00_GL001696</name>
</gene>
<dbReference type="EMBL" id="JXKM01000003">
    <property type="protein sequence ID" value="OJG36337.1"/>
    <property type="molecule type" value="Genomic_DNA"/>
</dbReference>
<evidence type="ECO:0008006" key="3">
    <source>
        <dbReference type="Google" id="ProtNLM"/>
    </source>
</evidence>
<dbReference type="AlphaFoldDB" id="A0A1L8SW74"/>
<evidence type="ECO:0000313" key="2">
    <source>
        <dbReference type="Proteomes" id="UP000183700"/>
    </source>
</evidence>
<dbReference type="OrthoDB" id="2193357at2"/>
<organism evidence="1 2">
    <name type="scientific">Enterococcus devriesei</name>
    <dbReference type="NCBI Taxonomy" id="319970"/>
    <lineage>
        <taxon>Bacteria</taxon>
        <taxon>Bacillati</taxon>
        <taxon>Bacillota</taxon>
        <taxon>Bacilli</taxon>
        <taxon>Lactobacillales</taxon>
        <taxon>Enterococcaceae</taxon>
        <taxon>Enterococcus</taxon>
    </lineage>
</organism>
<comment type="caution">
    <text evidence="1">The sequence shown here is derived from an EMBL/GenBank/DDBJ whole genome shotgun (WGS) entry which is preliminary data.</text>
</comment>
<dbReference type="STRING" id="319970.RV00_GL001696"/>
<proteinExistence type="predicted"/>
<sequence length="116" mass="13486">MNEFKQVFNQSQQFLILQAYIDQQLSEEELMNFTLLETVDEVPVVFYDAGMLVIQPNLDLNQFQHTFFSKEAFKLQQENNQLVVTLSNQRLTFQFADSSEAQQVASDLAYLYSTAE</sequence>
<evidence type="ECO:0000313" key="1">
    <source>
        <dbReference type="EMBL" id="OJG36337.1"/>
    </source>
</evidence>
<keyword evidence="2" id="KW-1185">Reference proteome</keyword>
<dbReference type="RefSeq" id="WP_071861581.1">
    <property type="nucleotide sequence ID" value="NZ_JBHLVS010000031.1"/>
</dbReference>
<name>A0A1L8SW74_9ENTE</name>
<accession>A0A1L8SW74</accession>